<comment type="caution">
    <text evidence="2">The sequence shown here is derived from an EMBL/GenBank/DDBJ whole genome shotgun (WGS) entry which is preliminary data.</text>
</comment>
<evidence type="ECO:0000256" key="1">
    <source>
        <dbReference type="SAM" id="MobiDB-lite"/>
    </source>
</evidence>
<dbReference type="Proteomes" id="UP000700334">
    <property type="component" value="Unassembled WGS sequence"/>
</dbReference>
<accession>A0A8J6AMQ3</accession>
<proteinExistence type="predicted"/>
<dbReference type="OrthoDB" id="120976at2759"/>
<protein>
    <submittedName>
        <fullName evidence="2">Leucine-rich repeat-containing protein 74A</fullName>
    </submittedName>
</protein>
<feature type="non-terminal residue" evidence="2">
    <location>
        <position position="1"/>
    </location>
</feature>
<dbReference type="AlphaFoldDB" id="A0A8J6AMQ3"/>
<evidence type="ECO:0000313" key="2">
    <source>
        <dbReference type="EMBL" id="KAG8514399.1"/>
    </source>
</evidence>
<dbReference type="EMBL" id="JAGFMF010011747">
    <property type="protein sequence ID" value="KAG8514399.1"/>
    <property type="molecule type" value="Genomic_DNA"/>
</dbReference>
<evidence type="ECO:0000313" key="3">
    <source>
        <dbReference type="Proteomes" id="UP000700334"/>
    </source>
</evidence>
<gene>
    <name evidence="2" type="ORF">J0S82_003275</name>
</gene>
<feature type="region of interest" description="Disordered" evidence="1">
    <location>
        <begin position="1"/>
        <end position="72"/>
    </location>
</feature>
<sequence length="220" mass="23474">SRRRWLFLPDDTEGESVPQSSEEALYCEAEAPPAVEKEKSIQEDSETDLEIEGKTGHLAGGESWRPTSEEKSAGCLGWVPSPPLADFLRAAPTGQSLRRGGASQKQASWGKRGGGGKGAPSCFFSADSEKFFTTGQKELYLEACRVAGVVPAYYFIRNMEEPYVSLNHHGLGPNGIKAIAIALVVSMGGVGGQPGGSGVSTGLVDLKFREFPHRTPSCNL</sequence>
<feature type="region of interest" description="Disordered" evidence="1">
    <location>
        <begin position="95"/>
        <end position="116"/>
    </location>
</feature>
<organism evidence="2 3">
    <name type="scientific">Galemys pyrenaicus</name>
    <name type="common">Iberian desman</name>
    <name type="synonym">Pyrenean desman</name>
    <dbReference type="NCBI Taxonomy" id="202257"/>
    <lineage>
        <taxon>Eukaryota</taxon>
        <taxon>Metazoa</taxon>
        <taxon>Chordata</taxon>
        <taxon>Craniata</taxon>
        <taxon>Vertebrata</taxon>
        <taxon>Euteleostomi</taxon>
        <taxon>Mammalia</taxon>
        <taxon>Eutheria</taxon>
        <taxon>Laurasiatheria</taxon>
        <taxon>Eulipotyphla</taxon>
        <taxon>Talpidae</taxon>
        <taxon>Galemys</taxon>
    </lineage>
</organism>
<reference evidence="2" key="1">
    <citation type="journal article" date="2021" name="Evol. Appl.">
        <title>The genome of the Pyrenean desman and the effects of bottlenecks and inbreeding on the genomic landscape of an endangered species.</title>
        <authorList>
            <person name="Escoda L."/>
            <person name="Castresana J."/>
        </authorList>
    </citation>
    <scope>NUCLEOTIDE SEQUENCE</scope>
    <source>
        <strain evidence="2">IBE-C5619</strain>
    </source>
</reference>
<name>A0A8J6AMQ3_GALPY</name>
<keyword evidence="3" id="KW-1185">Reference proteome</keyword>